<dbReference type="InterPro" id="IPR036388">
    <property type="entry name" value="WH-like_DNA-bd_sf"/>
</dbReference>
<dbReference type="InterPro" id="IPR013325">
    <property type="entry name" value="RNA_pol_sigma_r2"/>
</dbReference>
<dbReference type="NCBIfam" id="TIGR02393">
    <property type="entry name" value="RpoD_Cterm"/>
    <property type="match status" value="1"/>
</dbReference>
<protein>
    <recommendedName>
        <fullName evidence="6">RNA polymerase sigma factor RpoD</fullName>
    </recommendedName>
    <alternativeName>
        <fullName evidence="6">Sigma-70</fullName>
    </alternativeName>
</protein>
<evidence type="ECO:0000256" key="3">
    <source>
        <dbReference type="ARBA" id="ARBA00023082"/>
    </source>
</evidence>
<accession>A0A149QSA5</accession>
<keyword evidence="2 6" id="KW-0805">Transcription regulation</keyword>
<feature type="region of interest" description="Sigma-70 factor domain-3" evidence="6">
    <location>
        <begin position="443"/>
        <end position="519"/>
    </location>
</feature>
<evidence type="ECO:0000256" key="5">
    <source>
        <dbReference type="ARBA" id="ARBA00023163"/>
    </source>
</evidence>
<dbReference type="EMBL" id="LHZB01000118">
    <property type="protein sequence ID" value="KXV00064.1"/>
    <property type="molecule type" value="Genomic_DNA"/>
</dbReference>
<comment type="similarity">
    <text evidence="6">Belongs to the sigma-70 factor family. RpoD/SigA subfamily.</text>
</comment>
<comment type="subcellular location">
    <subcellularLocation>
        <location evidence="6">Cytoplasm</location>
    </subcellularLocation>
</comment>
<dbReference type="PROSITE" id="PS00716">
    <property type="entry name" value="SIGMA70_2"/>
    <property type="match status" value="1"/>
</dbReference>
<comment type="subunit">
    <text evidence="6">Interacts transiently with the RNA polymerase catalytic core.</text>
</comment>
<feature type="region of interest" description="Disordered" evidence="7">
    <location>
        <begin position="161"/>
        <end position="181"/>
    </location>
</feature>
<dbReference type="CDD" id="cd06171">
    <property type="entry name" value="Sigma70_r4"/>
    <property type="match status" value="1"/>
</dbReference>
<evidence type="ECO:0000259" key="8">
    <source>
        <dbReference type="PROSITE" id="PS00715"/>
    </source>
</evidence>
<dbReference type="InterPro" id="IPR009042">
    <property type="entry name" value="RNA_pol_sigma70_r1_2"/>
</dbReference>
<keyword evidence="1 6" id="KW-0963">Cytoplasm</keyword>
<dbReference type="GO" id="GO:0005737">
    <property type="term" value="C:cytoplasm"/>
    <property type="evidence" value="ECO:0007669"/>
    <property type="project" value="UniProtKB-SubCell"/>
</dbReference>
<dbReference type="InterPro" id="IPR007630">
    <property type="entry name" value="RNA_pol_sigma70_r4"/>
</dbReference>
<dbReference type="NCBIfam" id="TIGR02937">
    <property type="entry name" value="sigma70-ECF"/>
    <property type="match status" value="1"/>
</dbReference>
<dbReference type="Pfam" id="PF04546">
    <property type="entry name" value="Sigma70_ner"/>
    <property type="match status" value="1"/>
</dbReference>
<dbReference type="GO" id="GO:0006352">
    <property type="term" value="P:DNA-templated transcription initiation"/>
    <property type="evidence" value="ECO:0007669"/>
    <property type="project" value="UniProtKB-UniRule"/>
</dbReference>
<dbReference type="NCBIfam" id="NF004208">
    <property type="entry name" value="PRK05658.1"/>
    <property type="match status" value="1"/>
</dbReference>
<dbReference type="InterPro" id="IPR012760">
    <property type="entry name" value="RNA_pol_sigma_RpoD_C"/>
</dbReference>
<comment type="function">
    <text evidence="6">Sigma factors are initiation factors that promote the attachment of RNA polymerase to specific initiation sites and are then released. This sigma factor is the primary sigma factor during exponential growth.</text>
</comment>
<feature type="region of interest" description="Sigma-70 factor domain-2" evidence="6">
    <location>
        <begin position="364"/>
        <end position="434"/>
    </location>
</feature>
<gene>
    <name evidence="6" type="primary">rpoD</name>
    <name evidence="10" type="ORF">AD929_12605</name>
</gene>
<dbReference type="PANTHER" id="PTHR30603">
    <property type="entry name" value="RNA POLYMERASE SIGMA FACTOR RPO"/>
    <property type="match status" value="1"/>
</dbReference>
<name>A0A149QSA5_9PROT</name>
<evidence type="ECO:0000259" key="9">
    <source>
        <dbReference type="PROSITE" id="PS00716"/>
    </source>
</evidence>
<feature type="domain" description="RNA polymerase sigma-70" evidence="9">
    <location>
        <begin position="557"/>
        <end position="583"/>
    </location>
</feature>
<keyword evidence="3 6" id="KW-0731">Sigma factor</keyword>
<dbReference type="GO" id="GO:0016987">
    <property type="term" value="F:sigma factor activity"/>
    <property type="evidence" value="ECO:0007669"/>
    <property type="project" value="UniProtKB-UniRule"/>
</dbReference>
<feature type="short sequence motif" description="Interaction with polymerase core subunit RpoC" evidence="6">
    <location>
        <begin position="388"/>
        <end position="391"/>
    </location>
</feature>
<dbReference type="GO" id="GO:0003677">
    <property type="term" value="F:DNA binding"/>
    <property type="evidence" value="ECO:0007669"/>
    <property type="project" value="UniProtKB-UniRule"/>
</dbReference>
<dbReference type="InterPro" id="IPR007631">
    <property type="entry name" value="RNA_pol_sigma_70_non-ess"/>
</dbReference>
<dbReference type="Pfam" id="PF04539">
    <property type="entry name" value="Sigma70_r3"/>
    <property type="match status" value="1"/>
</dbReference>
<dbReference type="InterPro" id="IPR028630">
    <property type="entry name" value="Sigma70_RpoD"/>
</dbReference>
<dbReference type="Proteomes" id="UP000075573">
    <property type="component" value="Unassembled WGS sequence"/>
</dbReference>
<feature type="DNA-binding region" description="H-T-H motif" evidence="6">
    <location>
        <begin position="558"/>
        <end position="577"/>
    </location>
</feature>
<dbReference type="PROSITE" id="PS00715">
    <property type="entry name" value="SIGMA70_1"/>
    <property type="match status" value="1"/>
</dbReference>
<dbReference type="Pfam" id="PF00140">
    <property type="entry name" value="Sigma70_r1_2"/>
    <property type="match status" value="1"/>
</dbReference>
<proteinExistence type="inferred from homology"/>
<dbReference type="Pfam" id="PF04545">
    <property type="entry name" value="Sigma70_r4"/>
    <property type="match status" value="1"/>
</dbReference>
<evidence type="ECO:0000256" key="2">
    <source>
        <dbReference type="ARBA" id="ARBA00023015"/>
    </source>
</evidence>
<feature type="domain" description="RNA polymerase sigma-70" evidence="8">
    <location>
        <begin position="388"/>
        <end position="401"/>
    </location>
</feature>
<dbReference type="InterPro" id="IPR050239">
    <property type="entry name" value="Sigma-70_RNA_pol_init_factors"/>
</dbReference>
<evidence type="ECO:0000313" key="10">
    <source>
        <dbReference type="EMBL" id="KXV00064.1"/>
    </source>
</evidence>
<dbReference type="InterPro" id="IPR000943">
    <property type="entry name" value="RNA_pol_sigma70"/>
</dbReference>
<comment type="caution">
    <text evidence="10">The sequence shown here is derived from an EMBL/GenBank/DDBJ whole genome shotgun (WGS) entry which is preliminary data.</text>
</comment>
<dbReference type="FunFam" id="1.10.601.10:FF:000001">
    <property type="entry name" value="RNA polymerase sigma factor SigA"/>
    <property type="match status" value="1"/>
</dbReference>
<dbReference type="InterPro" id="IPR013324">
    <property type="entry name" value="RNA_pol_sigma_r3/r4-like"/>
</dbReference>
<reference evidence="10 11" key="1">
    <citation type="submission" date="2015-06" db="EMBL/GenBank/DDBJ databases">
        <title>Improved classification and identification of acetic acid bacteria using matrix-assisted laser desorption/ionization time-of-flight mass spectrometry; Gluconobacter nephelii and Gluconobacter uchimurae are later heterotypic synonyms of Gluconobacter japonicus and Gluconobacter oxydans, respectively.</title>
        <authorList>
            <person name="Li L."/>
            <person name="Cleenwerck I."/>
            <person name="De Vuyst L."/>
            <person name="Vandamme P."/>
        </authorList>
    </citation>
    <scope>NUCLEOTIDE SEQUENCE [LARGE SCALE GENOMIC DNA]</scope>
    <source>
        <strain evidence="10 11">LMG 1764</strain>
    </source>
</reference>
<dbReference type="HAMAP" id="MF_00963">
    <property type="entry name" value="Sigma70_RpoD_SigA"/>
    <property type="match status" value="1"/>
</dbReference>
<dbReference type="InterPro" id="IPR007624">
    <property type="entry name" value="RNA_pol_sigma70_r3"/>
</dbReference>
<dbReference type="PATRIC" id="fig|442.7.peg.3345"/>
<keyword evidence="5 6" id="KW-0804">Transcription</keyword>
<evidence type="ECO:0000256" key="4">
    <source>
        <dbReference type="ARBA" id="ARBA00023125"/>
    </source>
</evidence>
<dbReference type="InterPro" id="IPR007627">
    <property type="entry name" value="RNA_pol_sigma70_r2"/>
</dbReference>
<dbReference type="PRINTS" id="PR00046">
    <property type="entry name" value="SIGMA70FCT"/>
</dbReference>
<dbReference type="InterPro" id="IPR014284">
    <property type="entry name" value="RNA_pol_sigma-70_dom"/>
</dbReference>
<sequence>MNNLLEDIVVPDTFDTANWDLFLEQGRENRLIHMDDLHALFSDTDVSDSAIELIADRLREEGVIVEHDRREGKFGEPLTGNAASDPVRQYLRDIQGLPLLTAAQEVTIARNIEQAQQDLIDALCCIPMTFSFIVDWREALLDGKVRLYEIIDVDGTREKWAAEKGVEPPQNGASSDDEDGEGDIELKNYILEVFSEISAEYDAQRPFMHAHFKAVSNPALATDTKAEAAFARSHERLVALVSKLKLNPNRFETVINRLKEENAAIRAVDVRLLQAADRAGIPRQDFMKVLTGHELDLLTHVAASEVSIRNGEGYATKARILIEKCMETYGEITRRLEIPVGEFRPLFRKVVSADREHMAAKEKMTTSNLRLVISIAKKYLNRGLPFLDLVQEGNFGLMRAVEKFDYRRGYKFSTYATWWIRQAITRSVADQGRTIRVPVHMVETINKVVRMTRQLIAEKGEEPTIQELADALEMPRDKIRRAVSCVREPVSLHTPVGEDESGFLGDYIEDRSSAQPLDRAIEAGMSDTINAVLATLNHREEMVLRMRFGIGLESDFTLEDVGARFNVTRERIRQIEAKAIRKLRHPSRSRRMMTFYTE</sequence>
<evidence type="ECO:0000256" key="7">
    <source>
        <dbReference type="SAM" id="MobiDB-lite"/>
    </source>
</evidence>
<dbReference type="SUPFAM" id="SSF88659">
    <property type="entry name" value="Sigma3 and sigma4 domains of RNA polymerase sigma factors"/>
    <property type="match status" value="2"/>
</dbReference>
<keyword evidence="4 6" id="KW-0238">DNA-binding</keyword>
<dbReference type="Gene3D" id="1.10.601.10">
    <property type="entry name" value="RNA Polymerase Primary Sigma Factor"/>
    <property type="match status" value="1"/>
</dbReference>
<dbReference type="SUPFAM" id="SSF88946">
    <property type="entry name" value="Sigma2 domain of RNA polymerase sigma factors"/>
    <property type="match status" value="1"/>
</dbReference>
<evidence type="ECO:0000313" key="11">
    <source>
        <dbReference type="Proteomes" id="UP000075573"/>
    </source>
</evidence>
<dbReference type="AlphaFoldDB" id="A0A149QSA5"/>
<evidence type="ECO:0000256" key="1">
    <source>
        <dbReference type="ARBA" id="ARBA00022490"/>
    </source>
</evidence>
<organism evidence="10 11">
    <name type="scientific">Gluconobacter potus</name>
    <dbReference type="NCBI Taxonomy" id="2724927"/>
    <lineage>
        <taxon>Bacteria</taxon>
        <taxon>Pseudomonadati</taxon>
        <taxon>Pseudomonadota</taxon>
        <taxon>Alphaproteobacteria</taxon>
        <taxon>Acetobacterales</taxon>
        <taxon>Acetobacteraceae</taxon>
        <taxon>Gluconobacter</taxon>
    </lineage>
</organism>
<feature type="region of interest" description="Sigma-70 factor domain-4" evidence="6">
    <location>
        <begin position="532"/>
        <end position="585"/>
    </location>
</feature>
<dbReference type="PANTHER" id="PTHR30603:SF60">
    <property type="entry name" value="RNA POLYMERASE SIGMA FACTOR RPOD"/>
    <property type="match status" value="1"/>
</dbReference>
<dbReference type="Gene3D" id="1.10.10.10">
    <property type="entry name" value="Winged helix-like DNA-binding domain superfamily/Winged helix DNA-binding domain"/>
    <property type="match status" value="2"/>
</dbReference>
<dbReference type="Pfam" id="PF04542">
    <property type="entry name" value="Sigma70_r2"/>
    <property type="match status" value="1"/>
</dbReference>
<evidence type="ECO:0000256" key="6">
    <source>
        <dbReference type="HAMAP-Rule" id="MF_00963"/>
    </source>
</evidence>
<dbReference type="RefSeq" id="WP_062497347.1">
    <property type="nucleotide sequence ID" value="NZ_LHZB01000118.1"/>
</dbReference>